<sequence length="193" mass="21308">MASKVSGIHGNARRLVSTTVETLTETIFPGVSFNQLGEVSNGNEVVSSLPLQMVLYFSTLFFPCWMITSSVMLSLKFAYVSSLYQWVLVAVHTSIPVIEVIRLYIGHIGNLEEKVPELAGSWLLTLLLQLPLLSFLLLVPGTHSLPMDYAVNSIFLVFVLLHLAFGYRAIKNTAAHQTLLYHTSLVLSRGLGD</sequence>
<evidence type="ECO:0008006" key="8">
    <source>
        <dbReference type="Google" id="ProtNLM"/>
    </source>
</evidence>
<dbReference type="EMBL" id="JAWQEG010001118">
    <property type="protein sequence ID" value="KAK3882201.1"/>
    <property type="molecule type" value="Genomic_DNA"/>
</dbReference>
<evidence type="ECO:0000256" key="5">
    <source>
        <dbReference type="SAM" id="Phobius"/>
    </source>
</evidence>
<dbReference type="Proteomes" id="UP001286313">
    <property type="component" value="Unassembled WGS sequence"/>
</dbReference>
<reference evidence="6" key="1">
    <citation type="submission" date="2023-10" db="EMBL/GenBank/DDBJ databases">
        <title>Genome assemblies of two species of porcelain crab, Petrolisthes cinctipes and Petrolisthes manimaculis (Anomura: Porcellanidae).</title>
        <authorList>
            <person name="Angst P."/>
        </authorList>
    </citation>
    <scope>NUCLEOTIDE SEQUENCE</scope>
    <source>
        <strain evidence="6">PB745_01</strain>
        <tissue evidence="6">Gill</tissue>
    </source>
</reference>
<evidence type="ECO:0000256" key="4">
    <source>
        <dbReference type="ARBA" id="ARBA00023136"/>
    </source>
</evidence>
<proteinExistence type="predicted"/>
<protein>
    <recommendedName>
        <fullName evidence="8">Transmembrane protein 17</fullName>
    </recommendedName>
</protein>
<dbReference type="GO" id="GO:0016020">
    <property type="term" value="C:membrane"/>
    <property type="evidence" value="ECO:0007669"/>
    <property type="project" value="UniProtKB-SubCell"/>
</dbReference>
<evidence type="ECO:0000256" key="1">
    <source>
        <dbReference type="ARBA" id="ARBA00004141"/>
    </source>
</evidence>
<accession>A0AAE1KQE0</accession>
<feature type="transmembrane region" description="Helical" evidence="5">
    <location>
        <begin position="54"/>
        <end position="77"/>
    </location>
</feature>
<evidence type="ECO:0000256" key="2">
    <source>
        <dbReference type="ARBA" id="ARBA00022692"/>
    </source>
</evidence>
<evidence type="ECO:0000256" key="3">
    <source>
        <dbReference type="ARBA" id="ARBA00022989"/>
    </source>
</evidence>
<gene>
    <name evidence="6" type="ORF">Pcinc_013420</name>
</gene>
<evidence type="ECO:0000313" key="6">
    <source>
        <dbReference type="EMBL" id="KAK3882201.1"/>
    </source>
</evidence>
<comment type="caution">
    <text evidence="6">The sequence shown here is derived from an EMBL/GenBank/DDBJ whole genome shotgun (WGS) entry which is preliminary data.</text>
</comment>
<dbReference type="Pfam" id="PF09799">
    <property type="entry name" value="Transmemb_17"/>
    <property type="match status" value="1"/>
</dbReference>
<dbReference type="InterPro" id="IPR019184">
    <property type="entry name" value="Uncharacterised_TM-17"/>
</dbReference>
<feature type="transmembrane region" description="Helical" evidence="5">
    <location>
        <begin position="117"/>
        <end position="137"/>
    </location>
</feature>
<dbReference type="PANTHER" id="PTHR13531">
    <property type="entry name" value="GEO07735P1-RELATED-RELATED"/>
    <property type="match status" value="1"/>
</dbReference>
<keyword evidence="2 5" id="KW-0812">Transmembrane</keyword>
<feature type="transmembrane region" description="Helical" evidence="5">
    <location>
        <begin position="149"/>
        <end position="170"/>
    </location>
</feature>
<keyword evidence="4 5" id="KW-0472">Membrane</keyword>
<evidence type="ECO:0000313" key="7">
    <source>
        <dbReference type="Proteomes" id="UP001286313"/>
    </source>
</evidence>
<keyword evidence="3 5" id="KW-1133">Transmembrane helix</keyword>
<dbReference type="AlphaFoldDB" id="A0AAE1KQE0"/>
<comment type="subcellular location">
    <subcellularLocation>
        <location evidence="1">Membrane</location>
        <topology evidence="1">Multi-pass membrane protein</topology>
    </subcellularLocation>
</comment>
<name>A0AAE1KQE0_PETCI</name>
<dbReference type="GO" id="GO:1905515">
    <property type="term" value="P:non-motile cilium assembly"/>
    <property type="evidence" value="ECO:0007669"/>
    <property type="project" value="TreeGrafter"/>
</dbReference>
<organism evidence="6 7">
    <name type="scientific">Petrolisthes cinctipes</name>
    <name type="common">Flat porcelain crab</name>
    <dbReference type="NCBI Taxonomy" id="88211"/>
    <lineage>
        <taxon>Eukaryota</taxon>
        <taxon>Metazoa</taxon>
        <taxon>Ecdysozoa</taxon>
        <taxon>Arthropoda</taxon>
        <taxon>Crustacea</taxon>
        <taxon>Multicrustacea</taxon>
        <taxon>Malacostraca</taxon>
        <taxon>Eumalacostraca</taxon>
        <taxon>Eucarida</taxon>
        <taxon>Decapoda</taxon>
        <taxon>Pleocyemata</taxon>
        <taxon>Anomura</taxon>
        <taxon>Galatheoidea</taxon>
        <taxon>Porcellanidae</taxon>
        <taxon>Petrolisthes</taxon>
    </lineage>
</organism>
<dbReference type="PANTHER" id="PTHR13531:SF6">
    <property type="entry name" value="TMEM (HUMAN TRANSMEMBRANE PROTEIN) HOMOLOG"/>
    <property type="match status" value="1"/>
</dbReference>
<feature type="transmembrane region" description="Helical" evidence="5">
    <location>
        <begin position="83"/>
        <end position="105"/>
    </location>
</feature>
<dbReference type="GO" id="GO:0035869">
    <property type="term" value="C:ciliary transition zone"/>
    <property type="evidence" value="ECO:0007669"/>
    <property type="project" value="TreeGrafter"/>
</dbReference>
<keyword evidence="7" id="KW-1185">Reference proteome</keyword>